<keyword evidence="5" id="KW-0808">Transferase</keyword>
<dbReference type="SMART" id="SM00387">
    <property type="entry name" value="HATPase_c"/>
    <property type="match status" value="1"/>
</dbReference>
<dbReference type="InterPro" id="IPR036890">
    <property type="entry name" value="HATPase_C_sf"/>
</dbReference>
<comment type="subcellular location">
    <subcellularLocation>
        <location evidence="2">Membrane</location>
    </subcellularLocation>
</comment>
<evidence type="ECO:0000256" key="3">
    <source>
        <dbReference type="ARBA" id="ARBA00012438"/>
    </source>
</evidence>
<dbReference type="EMBL" id="DXGI01000149">
    <property type="protein sequence ID" value="HIW78327.1"/>
    <property type="molecule type" value="Genomic_DNA"/>
</dbReference>
<dbReference type="SMART" id="SM00304">
    <property type="entry name" value="HAMP"/>
    <property type="match status" value="1"/>
</dbReference>
<evidence type="ECO:0000256" key="1">
    <source>
        <dbReference type="ARBA" id="ARBA00000085"/>
    </source>
</evidence>
<dbReference type="InterPro" id="IPR003594">
    <property type="entry name" value="HATPase_dom"/>
</dbReference>
<organism evidence="16 17">
    <name type="scientific">Candidatus Bilophila faecipullorum</name>
    <dbReference type="NCBI Taxonomy" id="2838482"/>
    <lineage>
        <taxon>Bacteria</taxon>
        <taxon>Pseudomonadati</taxon>
        <taxon>Thermodesulfobacteriota</taxon>
        <taxon>Desulfovibrionia</taxon>
        <taxon>Desulfovibrionales</taxon>
        <taxon>Desulfovibrionaceae</taxon>
        <taxon>Bilophila</taxon>
    </lineage>
</organism>
<keyword evidence="4" id="KW-0597">Phosphoprotein</keyword>
<dbReference type="InterPro" id="IPR000700">
    <property type="entry name" value="PAS-assoc_C"/>
</dbReference>
<dbReference type="SMART" id="SM00388">
    <property type="entry name" value="HisKA"/>
    <property type="match status" value="1"/>
</dbReference>
<dbReference type="CDD" id="cd00082">
    <property type="entry name" value="HisKA"/>
    <property type="match status" value="1"/>
</dbReference>
<feature type="domain" description="PAC" evidence="14">
    <location>
        <begin position="167"/>
        <end position="227"/>
    </location>
</feature>
<dbReference type="Gene3D" id="3.30.565.10">
    <property type="entry name" value="Histidine kinase-like ATPase, C-terminal domain"/>
    <property type="match status" value="1"/>
</dbReference>
<keyword evidence="8" id="KW-0067">ATP-binding</keyword>
<dbReference type="Pfam" id="PF13426">
    <property type="entry name" value="PAS_9"/>
    <property type="match status" value="1"/>
</dbReference>
<accession>A0A9D1U8D7</accession>
<dbReference type="InterPro" id="IPR013656">
    <property type="entry name" value="PAS_4"/>
</dbReference>
<feature type="domain" description="HAMP" evidence="15">
    <location>
        <begin position="49"/>
        <end position="101"/>
    </location>
</feature>
<dbReference type="EC" id="2.7.13.3" evidence="3"/>
<dbReference type="InterPro" id="IPR000014">
    <property type="entry name" value="PAS"/>
</dbReference>
<dbReference type="Pfam" id="PF02518">
    <property type="entry name" value="HATPase_c"/>
    <property type="match status" value="1"/>
</dbReference>
<protein>
    <recommendedName>
        <fullName evidence="3">histidine kinase</fullName>
        <ecNumber evidence="3">2.7.13.3</ecNumber>
    </recommendedName>
</protein>
<dbReference type="SUPFAM" id="SSF55785">
    <property type="entry name" value="PYP-like sensor domain (PAS domain)"/>
    <property type="match status" value="2"/>
</dbReference>
<feature type="domain" description="PAS" evidence="13">
    <location>
        <begin position="228"/>
        <end position="293"/>
    </location>
</feature>
<dbReference type="SUPFAM" id="SSF55874">
    <property type="entry name" value="ATPase domain of HSP90 chaperone/DNA topoisomerase II/histidine kinase"/>
    <property type="match status" value="1"/>
</dbReference>
<proteinExistence type="predicted"/>
<keyword evidence="9" id="KW-0902">Two-component regulatory system</keyword>
<reference evidence="16" key="1">
    <citation type="journal article" date="2021" name="PeerJ">
        <title>Extensive microbial diversity within the chicken gut microbiome revealed by metagenomics and culture.</title>
        <authorList>
            <person name="Gilroy R."/>
            <person name="Ravi A."/>
            <person name="Getino M."/>
            <person name="Pursley I."/>
            <person name="Horton D.L."/>
            <person name="Alikhan N.F."/>
            <person name="Baker D."/>
            <person name="Gharbi K."/>
            <person name="Hall N."/>
            <person name="Watson M."/>
            <person name="Adriaenssens E.M."/>
            <person name="Foster-Nyarko E."/>
            <person name="Jarju S."/>
            <person name="Secka A."/>
            <person name="Antonio M."/>
            <person name="Oren A."/>
            <person name="Chaudhuri R.R."/>
            <person name="La Ragione R."/>
            <person name="Hildebrand F."/>
            <person name="Pallen M.J."/>
        </authorList>
    </citation>
    <scope>NUCLEOTIDE SEQUENCE</scope>
    <source>
        <strain evidence="16">ChiSxjej5B17-1746</strain>
    </source>
</reference>
<dbReference type="InterPro" id="IPR035965">
    <property type="entry name" value="PAS-like_dom_sf"/>
</dbReference>
<dbReference type="PROSITE" id="PS50112">
    <property type="entry name" value="PAS"/>
    <property type="match status" value="1"/>
</dbReference>
<dbReference type="AlphaFoldDB" id="A0A9D1U8D7"/>
<dbReference type="PROSITE" id="PS50885">
    <property type="entry name" value="HAMP"/>
    <property type="match status" value="1"/>
</dbReference>
<feature type="domain" description="Histidine kinase" evidence="12">
    <location>
        <begin position="360"/>
        <end position="582"/>
    </location>
</feature>
<dbReference type="SUPFAM" id="SSF47384">
    <property type="entry name" value="Homodimeric domain of signal transducing histidine kinase"/>
    <property type="match status" value="1"/>
</dbReference>
<evidence type="ECO:0000259" key="13">
    <source>
        <dbReference type="PROSITE" id="PS50112"/>
    </source>
</evidence>
<evidence type="ECO:0000256" key="2">
    <source>
        <dbReference type="ARBA" id="ARBA00004370"/>
    </source>
</evidence>
<name>A0A9D1U8D7_9BACT</name>
<dbReference type="InterPro" id="IPR004358">
    <property type="entry name" value="Sig_transdc_His_kin-like_C"/>
</dbReference>
<keyword evidence="6" id="KW-0547">Nucleotide-binding</keyword>
<feature type="transmembrane region" description="Helical" evidence="11">
    <location>
        <begin position="27"/>
        <end position="49"/>
    </location>
</feature>
<feature type="compositionally biased region" description="Low complexity" evidence="10">
    <location>
        <begin position="587"/>
        <end position="606"/>
    </location>
</feature>
<dbReference type="SMART" id="SM00091">
    <property type="entry name" value="PAS"/>
    <property type="match status" value="1"/>
</dbReference>
<evidence type="ECO:0000256" key="11">
    <source>
        <dbReference type="SAM" id="Phobius"/>
    </source>
</evidence>
<dbReference type="Gene3D" id="3.30.450.20">
    <property type="entry name" value="PAS domain"/>
    <property type="match status" value="2"/>
</dbReference>
<feature type="region of interest" description="Disordered" evidence="10">
    <location>
        <begin position="584"/>
        <end position="606"/>
    </location>
</feature>
<evidence type="ECO:0000313" key="16">
    <source>
        <dbReference type="EMBL" id="HIW78327.1"/>
    </source>
</evidence>
<dbReference type="GO" id="GO:0005524">
    <property type="term" value="F:ATP binding"/>
    <property type="evidence" value="ECO:0007669"/>
    <property type="project" value="UniProtKB-KW"/>
</dbReference>
<evidence type="ECO:0000256" key="7">
    <source>
        <dbReference type="ARBA" id="ARBA00022777"/>
    </source>
</evidence>
<dbReference type="PANTHER" id="PTHR43065">
    <property type="entry name" value="SENSOR HISTIDINE KINASE"/>
    <property type="match status" value="1"/>
</dbReference>
<dbReference type="InterPro" id="IPR003661">
    <property type="entry name" value="HisK_dim/P_dom"/>
</dbReference>
<evidence type="ECO:0000256" key="4">
    <source>
        <dbReference type="ARBA" id="ARBA00022553"/>
    </source>
</evidence>
<evidence type="ECO:0000256" key="6">
    <source>
        <dbReference type="ARBA" id="ARBA00022741"/>
    </source>
</evidence>
<dbReference type="Pfam" id="PF00672">
    <property type="entry name" value="HAMP"/>
    <property type="match status" value="1"/>
</dbReference>
<evidence type="ECO:0000259" key="14">
    <source>
        <dbReference type="PROSITE" id="PS50113"/>
    </source>
</evidence>
<dbReference type="GO" id="GO:0016020">
    <property type="term" value="C:membrane"/>
    <property type="evidence" value="ECO:0007669"/>
    <property type="project" value="UniProtKB-SubCell"/>
</dbReference>
<keyword evidence="11" id="KW-1133">Transmembrane helix</keyword>
<dbReference type="PROSITE" id="PS50109">
    <property type="entry name" value="HIS_KIN"/>
    <property type="match status" value="1"/>
</dbReference>
<reference evidence="16" key="2">
    <citation type="submission" date="2021-04" db="EMBL/GenBank/DDBJ databases">
        <authorList>
            <person name="Gilroy R."/>
        </authorList>
    </citation>
    <scope>NUCLEOTIDE SEQUENCE</scope>
    <source>
        <strain evidence="16">ChiSxjej5B17-1746</strain>
    </source>
</reference>
<dbReference type="CDD" id="cd06225">
    <property type="entry name" value="HAMP"/>
    <property type="match status" value="1"/>
</dbReference>
<dbReference type="CDD" id="cd00130">
    <property type="entry name" value="PAS"/>
    <property type="match status" value="1"/>
</dbReference>
<comment type="caution">
    <text evidence="16">The sequence shown here is derived from an EMBL/GenBank/DDBJ whole genome shotgun (WGS) entry which is preliminary data.</text>
</comment>
<dbReference type="InterPro" id="IPR005467">
    <property type="entry name" value="His_kinase_dom"/>
</dbReference>
<keyword evidence="7" id="KW-0418">Kinase</keyword>
<dbReference type="Pfam" id="PF00512">
    <property type="entry name" value="HisKA"/>
    <property type="match status" value="1"/>
</dbReference>
<evidence type="ECO:0000313" key="17">
    <source>
        <dbReference type="Proteomes" id="UP000824264"/>
    </source>
</evidence>
<evidence type="ECO:0000256" key="5">
    <source>
        <dbReference type="ARBA" id="ARBA00022679"/>
    </source>
</evidence>
<dbReference type="InterPro" id="IPR003660">
    <property type="entry name" value="HAMP_dom"/>
</dbReference>
<keyword evidence="11" id="KW-0472">Membrane</keyword>
<dbReference type="Proteomes" id="UP000824264">
    <property type="component" value="Unassembled WGS sequence"/>
</dbReference>
<evidence type="ECO:0000256" key="10">
    <source>
        <dbReference type="SAM" id="MobiDB-lite"/>
    </source>
</evidence>
<dbReference type="Pfam" id="PF08448">
    <property type="entry name" value="PAS_4"/>
    <property type="match status" value="1"/>
</dbReference>
<dbReference type="NCBIfam" id="TIGR00229">
    <property type="entry name" value="sensory_box"/>
    <property type="match status" value="1"/>
</dbReference>
<dbReference type="GO" id="GO:0000155">
    <property type="term" value="F:phosphorelay sensor kinase activity"/>
    <property type="evidence" value="ECO:0007669"/>
    <property type="project" value="InterPro"/>
</dbReference>
<dbReference type="Gene3D" id="6.10.340.10">
    <property type="match status" value="1"/>
</dbReference>
<dbReference type="PANTHER" id="PTHR43065:SF46">
    <property type="entry name" value="C4-DICARBOXYLATE TRANSPORT SENSOR PROTEIN DCTB"/>
    <property type="match status" value="1"/>
</dbReference>
<comment type="catalytic activity">
    <reaction evidence="1">
        <text>ATP + protein L-histidine = ADP + protein N-phospho-L-histidine.</text>
        <dbReference type="EC" id="2.7.13.3"/>
    </reaction>
</comment>
<dbReference type="InterPro" id="IPR036097">
    <property type="entry name" value="HisK_dim/P_sf"/>
</dbReference>
<gene>
    <name evidence="16" type="ORF">H9874_04185</name>
</gene>
<keyword evidence="11" id="KW-0812">Transmembrane</keyword>
<dbReference type="Gene3D" id="1.10.287.130">
    <property type="match status" value="1"/>
</dbReference>
<dbReference type="PROSITE" id="PS50113">
    <property type="entry name" value="PAC"/>
    <property type="match status" value="1"/>
</dbReference>
<dbReference type="PRINTS" id="PR00344">
    <property type="entry name" value="BCTRLSENSOR"/>
</dbReference>
<sequence length="606" mass="67082">MVKTITMTALLFLSGVGAVLWLLPHEWMGAALASVTLALCAVSVALYWYEVRLPIKRLIAGMQTIREGQVVKLPDARRDDEFGQLARAIEEFSIRHQNQLEEMRRRKDDFQLLFDMVPCGISVQDREYRLLRWNHSFAVRFAPTKGETCYKVYKGRTTPCPDCSVQRTWEEGVVQCNQESRVNPDGTRDYWFVQTVPLRDRDGNVSSVMEMSIDMTLIRTLQHQLRASERTHKAIFDSIPNAVFLLDASDLTIRDCNPASLKMYGLRHEALIGASILDLFLPEEREQYASQLRAFRVFSGVTNIRADGTPLRVDIRSAPAQIESLPVLILCAADVTERIEMEQKFIQAGKMATLGEMATGVAHELNQPLTVIKGAASYFLRKIRRAEPIPPETLSELSAEINGQVDRASDIINHMRAFGRKADLSLVDTDVNAVVVRACDLFGRQLVVHGITLETDLAPDLPPVLAIPNRLEQVIVNLVLNARDAVEERVKAAPGLPAVVGVSTAVEDNTVRLEIWDSGTGIPAHLLHKIFEPFFTTKPVGKGTGLGLSIIYGLIKDFGGSISARNREEGGAAFEIRLPITRRGEGDASSAKAAGEESSGSEAIPM</sequence>
<evidence type="ECO:0000256" key="8">
    <source>
        <dbReference type="ARBA" id="ARBA00022840"/>
    </source>
</evidence>
<evidence type="ECO:0000259" key="12">
    <source>
        <dbReference type="PROSITE" id="PS50109"/>
    </source>
</evidence>
<evidence type="ECO:0000259" key="15">
    <source>
        <dbReference type="PROSITE" id="PS50885"/>
    </source>
</evidence>
<evidence type="ECO:0000256" key="9">
    <source>
        <dbReference type="ARBA" id="ARBA00023012"/>
    </source>
</evidence>